<dbReference type="PANTHER" id="PTHR30246">
    <property type="entry name" value="2-KETO-3-DEOXY-6-PHOSPHOGLUCONATE ALDOLASE"/>
    <property type="match status" value="1"/>
</dbReference>
<evidence type="ECO:0000256" key="5">
    <source>
        <dbReference type="ARBA" id="ARBA00023277"/>
    </source>
</evidence>
<gene>
    <name evidence="6" type="ORF">SAMN04488045_3104</name>
</gene>
<dbReference type="PANTHER" id="PTHR30246:SF1">
    <property type="entry name" value="2-DEHYDRO-3-DEOXY-6-PHOSPHOGALACTONATE ALDOLASE-RELATED"/>
    <property type="match status" value="1"/>
</dbReference>
<sequence length="201" mass="20485">MTRNIIAILRGITPPEAVDAMNTLIDAGITLIEVPLNSPDPFDSIAAMVQAAGDRAVIGAGTVLDTDAVTQLGNLGAQMIVSPDCNPDVIAATKAAGMLSYPGVMTPTECFTALRAGADGLKMFPGSLVTPAGLKAIRAVLPEGTKCFAVGGAGPDNFADWKAAGADGFGIGTALYTTGIQISEIKTRAARIVAAYDEIYG</sequence>
<comment type="subunit">
    <text evidence="3">Homotrimer.</text>
</comment>
<keyword evidence="4" id="KW-0456">Lyase</keyword>
<keyword evidence="5" id="KW-0119">Carbohydrate metabolism</keyword>
<comment type="pathway">
    <text evidence="1">Carbohydrate acid metabolism.</text>
</comment>
<dbReference type="Proteomes" id="UP000236752">
    <property type="component" value="Unassembled WGS sequence"/>
</dbReference>
<organism evidence="6 7">
    <name type="scientific">Thalassococcus halodurans</name>
    <dbReference type="NCBI Taxonomy" id="373675"/>
    <lineage>
        <taxon>Bacteria</taxon>
        <taxon>Pseudomonadati</taxon>
        <taxon>Pseudomonadota</taxon>
        <taxon>Alphaproteobacteria</taxon>
        <taxon>Rhodobacterales</taxon>
        <taxon>Roseobacteraceae</taxon>
        <taxon>Thalassococcus</taxon>
    </lineage>
</organism>
<dbReference type="RefSeq" id="WP_103911403.1">
    <property type="nucleotide sequence ID" value="NZ_FNUZ01000005.1"/>
</dbReference>
<dbReference type="CDD" id="cd00452">
    <property type="entry name" value="KDPG_aldolase"/>
    <property type="match status" value="1"/>
</dbReference>
<dbReference type="OrthoDB" id="7204076at2"/>
<proteinExistence type="inferred from homology"/>
<evidence type="ECO:0000313" key="7">
    <source>
        <dbReference type="Proteomes" id="UP000236752"/>
    </source>
</evidence>
<dbReference type="EMBL" id="FNUZ01000005">
    <property type="protein sequence ID" value="SEG51008.1"/>
    <property type="molecule type" value="Genomic_DNA"/>
</dbReference>
<dbReference type="NCBIfam" id="NF006600">
    <property type="entry name" value="PRK09140.1"/>
    <property type="match status" value="1"/>
</dbReference>
<dbReference type="Gene3D" id="3.20.20.70">
    <property type="entry name" value="Aldolase class I"/>
    <property type="match status" value="1"/>
</dbReference>
<evidence type="ECO:0000313" key="6">
    <source>
        <dbReference type="EMBL" id="SEG51008.1"/>
    </source>
</evidence>
<evidence type="ECO:0000256" key="4">
    <source>
        <dbReference type="ARBA" id="ARBA00023239"/>
    </source>
</evidence>
<evidence type="ECO:0000256" key="1">
    <source>
        <dbReference type="ARBA" id="ARBA00004761"/>
    </source>
</evidence>
<reference evidence="6 7" key="1">
    <citation type="submission" date="2016-10" db="EMBL/GenBank/DDBJ databases">
        <authorList>
            <person name="de Groot N.N."/>
        </authorList>
    </citation>
    <scope>NUCLEOTIDE SEQUENCE [LARGE SCALE GENOMIC DNA]</scope>
    <source>
        <strain evidence="6 7">DSM 26915</strain>
    </source>
</reference>
<evidence type="ECO:0000256" key="3">
    <source>
        <dbReference type="ARBA" id="ARBA00011233"/>
    </source>
</evidence>
<name>A0A1H6AQM8_9RHOB</name>
<dbReference type="Pfam" id="PF01081">
    <property type="entry name" value="Aldolase"/>
    <property type="match status" value="1"/>
</dbReference>
<dbReference type="GO" id="GO:0016829">
    <property type="term" value="F:lyase activity"/>
    <property type="evidence" value="ECO:0007669"/>
    <property type="project" value="UniProtKB-KW"/>
</dbReference>
<accession>A0A1H6AQM8</accession>
<keyword evidence="7" id="KW-1185">Reference proteome</keyword>
<dbReference type="InterPro" id="IPR013785">
    <property type="entry name" value="Aldolase_TIM"/>
</dbReference>
<dbReference type="SUPFAM" id="SSF51569">
    <property type="entry name" value="Aldolase"/>
    <property type="match status" value="1"/>
</dbReference>
<protein>
    <submittedName>
        <fullName evidence="6">2-keto-3-deoxy-phosphogalactonate aldolase</fullName>
    </submittedName>
</protein>
<evidence type="ECO:0000256" key="2">
    <source>
        <dbReference type="ARBA" id="ARBA00006906"/>
    </source>
</evidence>
<dbReference type="AlphaFoldDB" id="A0A1H6AQM8"/>
<dbReference type="InterPro" id="IPR000887">
    <property type="entry name" value="Aldlse_KDPG_KHG"/>
</dbReference>
<comment type="similarity">
    <text evidence="2">Belongs to the KHG/KDPG aldolase family.</text>
</comment>